<evidence type="ECO:0000313" key="1">
    <source>
        <dbReference type="EMBL" id="GAA0371926.1"/>
    </source>
</evidence>
<name>A0ABN0XSS9_9ACTN</name>
<comment type="caution">
    <text evidence="1">The sequence shown here is derived from an EMBL/GenBank/DDBJ whole genome shotgun (WGS) entry which is preliminary data.</text>
</comment>
<accession>A0ABN0XSS9</accession>
<evidence type="ECO:0000313" key="2">
    <source>
        <dbReference type="Proteomes" id="UP001500063"/>
    </source>
</evidence>
<dbReference type="EMBL" id="BAAABW010000028">
    <property type="protein sequence ID" value="GAA0371926.1"/>
    <property type="molecule type" value="Genomic_DNA"/>
</dbReference>
<reference evidence="1 2" key="1">
    <citation type="journal article" date="2019" name="Int. J. Syst. Evol. Microbiol.">
        <title>The Global Catalogue of Microorganisms (GCM) 10K type strain sequencing project: providing services to taxonomists for standard genome sequencing and annotation.</title>
        <authorList>
            <consortium name="The Broad Institute Genomics Platform"/>
            <consortium name="The Broad Institute Genome Sequencing Center for Infectious Disease"/>
            <person name="Wu L."/>
            <person name="Ma J."/>
        </authorList>
    </citation>
    <scope>NUCLEOTIDE SEQUENCE [LARGE SCALE GENOMIC DNA]</scope>
    <source>
        <strain evidence="1 2">JCM 4565</strain>
    </source>
</reference>
<dbReference type="InterPro" id="IPR011009">
    <property type="entry name" value="Kinase-like_dom_sf"/>
</dbReference>
<keyword evidence="2" id="KW-1185">Reference proteome</keyword>
<evidence type="ECO:0008006" key="3">
    <source>
        <dbReference type="Google" id="ProtNLM"/>
    </source>
</evidence>
<dbReference type="Proteomes" id="UP001500063">
    <property type="component" value="Unassembled WGS sequence"/>
</dbReference>
<sequence length="269" mass="29697">MPTTRIAFEDLPTAVQTAVEEHTGPVLKIESSAAGFNSEISARVHTETGTCHVKGLRTTHPRVWTQQREADVAPYVRGIAPALLWDIQTGGWHLLAFEAIDGHHADYAPQSPDVPKVADTLRRLSAVPCPEIELRHAEQRLHDYVDRQADAELFAGDALLHTDLNNENVLVTGEQALLVDWAWATRGAPWLDAGYWVIWLMAAGGHTPENAEGWAARVPAWQSAPRRAVDVFAGANANLWEEIAGAEPDPWTERMRDAARGWSAYRSLP</sequence>
<dbReference type="SUPFAM" id="SSF56112">
    <property type="entry name" value="Protein kinase-like (PK-like)"/>
    <property type="match status" value="1"/>
</dbReference>
<protein>
    <recommendedName>
        <fullName evidence="3">Aminoglycoside phosphotransferase</fullName>
    </recommendedName>
</protein>
<gene>
    <name evidence="1" type="ORF">GCM10010319_57540</name>
</gene>
<proteinExistence type="predicted"/>
<dbReference type="Gene3D" id="3.90.1200.10">
    <property type="match status" value="1"/>
</dbReference>
<dbReference type="RefSeq" id="WP_344122416.1">
    <property type="nucleotide sequence ID" value="NZ_BAAABW010000028.1"/>
</dbReference>
<organism evidence="1 2">
    <name type="scientific">Streptomyces blastmyceticus</name>
    <dbReference type="NCBI Taxonomy" id="68180"/>
    <lineage>
        <taxon>Bacteria</taxon>
        <taxon>Bacillati</taxon>
        <taxon>Actinomycetota</taxon>
        <taxon>Actinomycetes</taxon>
        <taxon>Kitasatosporales</taxon>
        <taxon>Streptomycetaceae</taxon>
        <taxon>Streptomyces</taxon>
    </lineage>
</organism>